<dbReference type="STRING" id="1390249.BHU72_11830"/>
<evidence type="ECO:0000313" key="1">
    <source>
        <dbReference type="EMBL" id="OEH86218.1"/>
    </source>
</evidence>
<organism evidence="1 2">
    <name type="scientific">Desulfuribacillus stibiiarsenatis</name>
    <dbReference type="NCBI Taxonomy" id="1390249"/>
    <lineage>
        <taxon>Bacteria</taxon>
        <taxon>Bacillati</taxon>
        <taxon>Bacillota</taxon>
        <taxon>Desulfuribacillia</taxon>
        <taxon>Desulfuribacillales</taxon>
        <taxon>Desulfuribacillaceae</taxon>
        <taxon>Desulfuribacillus</taxon>
    </lineage>
</organism>
<evidence type="ECO:0000313" key="2">
    <source>
        <dbReference type="Proteomes" id="UP000095255"/>
    </source>
</evidence>
<protein>
    <submittedName>
        <fullName evidence="1">Uncharacterized protein</fullName>
    </submittedName>
</protein>
<accession>A0A1E5L832</accession>
<reference evidence="1 2" key="1">
    <citation type="submission" date="2016-09" db="EMBL/GenBank/DDBJ databases">
        <title>Desulfuribacillus arsenicus sp. nov., an obligately anaerobic, dissimilatory arsenic- and antimonate-reducing bacterium isolated from anoxic sediments.</title>
        <authorList>
            <person name="Abin C.A."/>
            <person name="Hollibaugh J.T."/>
        </authorList>
    </citation>
    <scope>NUCLEOTIDE SEQUENCE [LARGE SCALE GENOMIC DNA]</scope>
    <source>
        <strain evidence="1 2">MLFW-2</strain>
    </source>
</reference>
<dbReference type="AlphaFoldDB" id="A0A1E5L832"/>
<proteinExistence type="predicted"/>
<keyword evidence="2" id="KW-1185">Reference proteome</keyword>
<gene>
    <name evidence="1" type="ORF">BHU72_11830</name>
</gene>
<name>A0A1E5L832_9FIRM</name>
<sequence>MTKKLKSRSNEPIIILPPKVYIRETGETVPMTDEHRKILAKRKDQLLINLAKQEVMKELGYGS</sequence>
<dbReference type="Proteomes" id="UP000095255">
    <property type="component" value="Unassembled WGS sequence"/>
</dbReference>
<dbReference type="EMBL" id="MJAT01000006">
    <property type="protein sequence ID" value="OEH86218.1"/>
    <property type="molecule type" value="Genomic_DNA"/>
</dbReference>
<dbReference type="RefSeq" id="WP_069701446.1">
    <property type="nucleotide sequence ID" value="NZ_MJAT01000006.1"/>
</dbReference>
<comment type="caution">
    <text evidence="1">The sequence shown here is derived from an EMBL/GenBank/DDBJ whole genome shotgun (WGS) entry which is preliminary data.</text>
</comment>